<dbReference type="Gene3D" id="3.40.50.2300">
    <property type="match status" value="2"/>
</dbReference>
<dbReference type="SUPFAM" id="SSF53822">
    <property type="entry name" value="Periplasmic binding protein-like I"/>
    <property type="match status" value="1"/>
</dbReference>
<dbReference type="InterPro" id="IPR046335">
    <property type="entry name" value="LacI/GalR-like_sensor"/>
</dbReference>
<dbReference type="EMBL" id="AP023367">
    <property type="protein sequence ID" value="BCJ95992.1"/>
    <property type="molecule type" value="Genomic_DNA"/>
</dbReference>
<dbReference type="Pfam" id="PF00356">
    <property type="entry name" value="LacI"/>
    <property type="match status" value="1"/>
</dbReference>
<accession>A0A6S6R9P2</accession>
<sequence length="339" mass="37521">MAISAKDLANLLNISPATVSMVLNNRPGISKETKDKVLEGAKKYGFDLSKKHMVAVQEGMLHFMIYKNHGSVVSDTPFFSQVTEGIQSQCRQNGYHLQISYLYKNEDLDKQLESLIHLPCKGIILLGTEMSADEFILFKNLSVPLVVLDSYFEAAACNAVCINNVQGAYLAVKHLVENGHTQIGYLHSSLSINNFTERQEGYLKALGEAGITEASTVICPVHPTMEGAYKDLLNYLTSNSSLPTAFFADNDIIAMAAIRAFKETGYNVPEDISVIGFDDMPLCEYMDPPLSTVLVQKDRLGALAVERLLYLIDHEVNDYVKIELSTALTVRKSVKNQNL</sequence>
<dbReference type="PANTHER" id="PTHR30146">
    <property type="entry name" value="LACI-RELATED TRANSCRIPTIONAL REPRESSOR"/>
    <property type="match status" value="1"/>
</dbReference>
<dbReference type="Gene3D" id="1.10.260.40">
    <property type="entry name" value="lambda repressor-like DNA-binding domains"/>
    <property type="match status" value="1"/>
</dbReference>
<evidence type="ECO:0000313" key="1">
    <source>
        <dbReference type="EMBL" id="BCJ95992.1"/>
    </source>
</evidence>
<evidence type="ECO:0000313" key="2">
    <source>
        <dbReference type="Proteomes" id="UP000515561"/>
    </source>
</evidence>
<dbReference type="Proteomes" id="UP000515561">
    <property type="component" value="Chromosome"/>
</dbReference>
<dbReference type="InterPro" id="IPR010982">
    <property type="entry name" value="Lambda_DNA-bd_dom_sf"/>
</dbReference>
<keyword evidence="2" id="KW-1185">Reference proteome</keyword>
<dbReference type="GO" id="GO:0003700">
    <property type="term" value="F:DNA-binding transcription factor activity"/>
    <property type="evidence" value="ECO:0007669"/>
    <property type="project" value="TreeGrafter"/>
</dbReference>
<name>A0A6S6R9P2_9FIRM</name>
<dbReference type="PROSITE" id="PS50932">
    <property type="entry name" value="HTH_LACI_2"/>
    <property type="match status" value="1"/>
</dbReference>
<dbReference type="SUPFAM" id="SSF47413">
    <property type="entry name" value="lambda repressor-like DNA-binding domains"/>
    <property type="match status" value="1"/>
</dbReference>
<organism evidence="1 2">
    <name type="scientific">Anaerocolumna cellulosilytica</name>
    <dbReference type="NCBI Taxonomy" id="433286"/>
    <lineage>
        <taxon>Bacteria</taxon>
        <taxon>Bacillati</taxon>
        <taxon>Bacillota</taxon>
        <taxon>Clostridia</taxon>
        <taxon>Lachnospirales</taxon>
        <taxon>Lachnospiraceae</taxon>
        <taxon>Anaerocolumna</taxon>
    </lineage>
</organism>
<dbReference type="Pfam" id="PF13377">
    <property type="entry name" value="Peripla_BP_3"/>
    <property type="match status" value="1"/>
</dbReference>
<dbReference type="RefSeq" id="WP_184092377.1">
    <property type="nucleotide sequence ID" value="NZ_AP023367.1"/>
</dbReference>
<proteinExistence type="predicted"/>
<dbReference type="InterPro" id="IPR000843">
    <property type="entry name" value="HTH_LacI"/>
</dbReference>
<dbReference type="KEGG" id="acel:acsn021_35610"/>
<dbReference type="GO" id="GO:0000976">
    <property type="term" value="F:transcription cis-regulatory region binding"/>
    <property type="evidence" value="ECO:0007669"/>
    <property type="project" value="TreeGrafter"/>
</dbReference>
<dbReference type="PANTHER" id="PTHR30146:SF109">
    <property type="entry name" value="HTH-TYPE TRANSCRIPTIONAL REGULATOR GALS"/>
    <property type="match status" value="1"/>
</dbReference>
<gene>
    <name evidence="1" type="ORF">acsn021_35610</name>
</gene>
<dbReference type="CDD" id="cd01392">
    <property type="entry name" value="HTH_LacI"/>
    <property type="match status" value="1"/>
</dbReference>
<dbReference type="AlphaFoldDB" id="A0A6S6R9P2"/>
<protein>
    <submittedName>
        <fullName evidence="1">LacI family transcriptional regulator</fullName>
    </submittedName>
</protein>
<dbReference type="InterPro" id="IPR028082">
    <property type="entry name" value="Peripla_BP_I"/>
</dbReference>
<dbReference type="SMART" id="SM00354">
    <property type="entry name" value="HTH_LACI"/>
    <property type="match status" value="1"/>
</dbReference>
<reference evidence="1 2" key="1">
    <citation type="journal article" date="2016" name="Int. J. Syst. Evol. Microbiol.">
        <title>Descriptions of Anaerotaenia torta gen. nov., sp. nov. and Anaerocolumna cellulosilytica gen. nov., sp. nov. isolated from a methanogenic reactor of cattle waste.</title>
        <authorList>
            <person name="Uek A."/>
            <person name="Ohtaki Y."/>
            <person name="Kaku N."/>
            <person name="Ueki K."/>
        </authorList>
    </citation>
    <scope>NUCLEOTIDE SEQUENCE [LARGE SCALE GENOMIC DNA]</scope>
    <source>
        <strain evidence="1 2">SN021</strain>
    </source>
</reference>